<name>A0A381Y6L9_9ZZZZ</name>
<dbReference type="InterPro" id="IPR051916">
    <property type="entry name" value="GPI-anchor_lipid_remodeler"/>
</dbReference>
<dbReference type="AlphaFoldDB" id="A0A381Y6L9"/>
<dbReference type="PANTHER" id="PTHR14859">
    <property type="entry name" value="CALCOFLUOR WHITE HYPERSENSITIVE PROTEIN PRECURSOR"/>
    <property type="match status" value="1"/>
</dbReference>
<dbReference type="Pfam" id="PF03372">
    <property type="entry name" value="Exo_endo_phos"/>
    <property type="match status" value="1"/>
</dbReference>
<dbReference type="GO" id="GO:0003824">
    <property type="term" value="F:catalytic activity"/>
    <property type="evidence" value="ECO:0007669"/>
    <property type="project" value="InterPro"/>
</dbReference>
<protein>
    <recommendedName>
        <fullName evidence="1">Endonuclease/exonuclease/phosphatase domain-containing protein</fullName>
    </recommendedName>
</protein>
<dbReference type="PANTHER" id="PTHR14859:SF1">
    <property type="entry name" value="PGAP2-INTERACTING PROTEIN"/>
    <property type="match status" value="1"/>
</dbReference>
<dbReference type="SUPFAM" id="SSF56219">
    <property type="entry name" value="DNase I-like"/>
    <property type="match status" value="1"/>
</dbReference>
<organism evidence="2">
    <name type="scientific">marine metagenome</name>
    <dbReference type="NCBI Taxonomy" id="408172"/>
    <lineage>
        <taxon>unclassified sequences</taxon>
        <taxon>metagenomes</taxon>
        <taxon>ecological metagenomes</taxon>
    </lineage>
</organism>
<dbReference type="GO" id="GO:0016020">
    <property type="term" value="C:membrane"/>
    <property type="evidence" value="ECO:0007669"/>
    <property type="project" value="GOC"/>
</dbReference>
<evidence type="ECO:0000259" key="1">
    <source>
        <dbReference type="Pfam" id="PF03372"/>
    </source>
</evidence>
<dbReference type="GO" id="GO:0006506">
    <property type="term" value="P:GPI anchor biosynthetic process"/>
    <property type="evidence" value="ECO:0007669"/>
    <property type="project" value="TreeGrafter"/>
</dbReference>
<feature type="domain" description="Endonuclease/exonuclease/phosphatase" evidence="1">
    <location>
        <begin position="6"/>
        <end position="238"/>
    </location>
</feature>
<dbReference type="EMBL" id="UINC01017435">
    <property type="protein sequence ID" value="SVA72272.1"/>
    <property type="molecule type" value="Genomic_DNA"/>
</dbReference>
<reference evidence="2" key="1">
    <citation type="submission" date="2018-05" db="EMBL/GenBank/DDBJ databases">
        <authorList>
            <person name="Lanie J.A."/>
            <person name="Ng W.-L."/>
            <person name="Kazmierczak K.M."/>
            <person name="Andrzejewski T.M."/>
            <person name="Davidsen T.M."/>
            <person name="Wayne K.J."/>
            <person name="Tettelin H."/>
            <person name="Glass J.I."/>
            <person name="Rusch D."/>
            <person name="Podicherti R."/>
            <person name="Tsui H.-C.T."/>
            <person name="Winkler M.E."/>
        </authorList>
    </citation>
    <scope>NUCLEOTIDE SEQUENCE</scope>
</reference>
<dbReference type="InterPro" id="IPR036691">
    <property type="entry name" value="Endo/exonu/phosph_ase_sf"/>
</dbReference>
<sequence>MKIRIITYNIHKCIGGVDRRYAPARIAEVIAHYGADLVLLQEVANRSPRSGGDRQVDLLGELLGFRHRAWFPNVRLRGGGEYGNGVLSRWRLTASENVDLTIAPKKRRSVLHVRIRVPVYSQKLSRPRSRTIHLFNAHLGLSGIERRMQLKRLLNSTSVTGISERIPLVIAGDLNDIWGMLGRLILHPAGFQGSQGTIRTFPAYTPVRPLDGFYVKGDLELLNLMPSRLKLARLASDHLPLVADLLVH</sequence>
<dbReference type="Gene3D" id="3.60.10.10">
    <property type="entry name" value="Endonuclease/exonuclease/phosphatase"/>
    <property type="match status" value="1"/>
</dbReference>
<evidence type="ECO:0000313" key="2">
    <source>
        <dbReference type="EMBL" id="SVA72272.1"/>
    </source>
</evidence>
<proteinExistence type="predicted"/>
<gene>
    <name evidence="2" type="ORF">METZ01_LOCUS125126</name>
</gene>
<dbReference type="InterPro" id="IPR005135">
    <property type="entry name" value="Endo/exonuclease/phosphatase"/>
</dbReference>
<accession>A0A381Y6L9</accession>